<evidence type="ECO:0000256" key="2">
    <source>
        <dbReference type="ARBA" id="ARBA00009820"/>
    </source>
</evidence>
<dbReference type="OrthoDB" id="108903at2"/>
<comment type="subcellular location">
    <subcellularLocation>
        <location evidence="1">Periplasm</location>
    </subcellularLocation>
</comment>
<feature type="signal peptide" evidence="5">
    <location>
        <begin position="1"/>
        <end position="30"/>
    </location>
</feature>
<gene>
    <name evidence="7" type="primary">tolB</name>
    <name evidence="7" type="ORF">ESZ00_12570</name>
</gene>
<evidence type="ECO:0000313" key="8">
    <source>
        <dbReference type="Proteomes" id="UP000290253"/>
    </source>
</evidence>
<dbReference type="RefSeq" id="WP_129208605.1">
    <property type="nucleotide sequence ID" value="NZ_BMGU01000004.1"/>
</dbReference>
<feature type="chain" id="PRO_5020776885" evidence="5">
    <location>
        <begin position="31"/>
        <end position="452"/>
    </location>
</feature>
<comment type="caution">
    <text evidence="7">The sequence shown here is derived from an EMBL/GenBank/DDBJ whole genome shotgun (WGS) entry which is preliminary data.</text>
</comment>
<dbReference type="Gene3D" id="2.120.10.30">
    <property type="entry name" value="TolB, C-terminal domain"/>
    <property type="match status" value="2"/>
</dbReference>
<protein>
    <submittedName>
        <fullName evidence="7">Tol-Pal system beta propeller repeat protein TolB</fullName>
    </submittedName>
</protein>
<dbReference type="Pfam" id="PF07676">
    <property type="entry name" value="PD40"/>
    <property type="match status" value="4"/>
</dbReference>
<dbReference type="PANTHER" id="PTHR36842:SF1">
    <property type="entry name" value="PROTEIN TOLB"/>
    <property type="match status" value="1"/>
</dbReference>
<dbReference type="SUPFAM" id="SSF69304">
    <property type="entry name" value="Tricorn protease N-terminal domain"/>
    <property type="match status" value="1"/>
</dbReference>
<dbReference type="NCBIfam" id="TIGR02800">
    <property type="entry name" value="propeller_TolB"/>
    <property type="match status" value="1"/>
</dbReference>
<dbReference type="InterPro" id="IPR014167">
    <property type="entry name" value="Tol-Pal_TolB"/>
</dbReference>
<dbReference type="InterPro" id="IPR011042">
    <property type="entry name" value="6-blade_b-propeller_TolB-like"/>
</dbReference>
<accession>A0A4Q1SEP8</accession>
<dbReference type="EMBL" id="SDMK01000002">
    <property type="protein sequence ID" value="RXS95408.1"/>
    <property type="molecule type" value="Genomic_DNA"/>
</dbReference>
<keyword evidence="4" id="KW-0574">Periplasm</keyword>
<evidence type="ECO:0000256" key="1">
    <source>
        <dbReference type="ARBA" id="ARBA00004418"/>
    </source>
</evidence>
<reference evidence="7 8" key="1">
    <citation type="journal article" date="2016" name="Int. J. Syst. Evol. Microbiol.">
        <title>Acidipila dinghuensis sp. nov., an acidobacterium isolated from forest soil.</title>
        <authorList>
            <person name="Jiang Y.W."/>
            <person name="Wang J."/>
            <person name="Chen M.H."/>
            <person name="Lv Y.Y."/>
            <person name="Qiu L.H."/>
        </authorList>
    </citation>
    <scope>NUCLEOTIDE SEQUENCE [LARGE SCALE GENOMIC DNA]</scope>
    <source>
        <strain evidence="7 8">DHOF10</strain>
    </source>
</reference>
<dbReference type="Proteomes" id="UP000290253">
    <property type="component" value="Unassembled WGS sequence"/>
</dbReference>
<evidence type="ECO:0000259" key="6">
    <source>
        <dbReference type="Pfam" id="PF04052"/>
    </source>
</evidence>
<dbReference type="InterPro" id="IPR011659">
    <property type="entry name" value="WD40"/>
</dbReference>
<dbReference type="PANTHER" id="PTHR36842">
    <property type="entry name" value="PROTEIN TOLB HOMOLOG"/>
    <property type="match status" value="1"/>
</dbReference>
<dbReference type="GO" id="GO:0042597">
    <property type="term" value="C:periplasmic space"/>
    <property type="evidence" value="ECO:0007669"/>
    <property type="project" value="UniProtKB-SubCell"/>
</dbReference>
<name>A0A4Q1SEP8_9BACT</name>
<evidence type="ECO:0000256" key="3">
    <source>
        <dbReference type="ARBA" id="ARBA00022729"/>
    </source>
</evidence>
<dbReference type="Gene3D" id="3.40.50.10070">
    <property type="entry name" value="TolB, N-terminal domain"/>
    <property type="match status" value="1"/>
</dbReference>
<keyword evidence="3 5" id="KW-0732">Signal</keyword>
<dbReference type="GO" id="GO:0017038">
    <property type="term" value="P:protein import"/>
    <property type="evidence" value="ECO:0007669"/>
    <property type="project" value="InterPro"/>
</dbReference>
<keyword evidence="8" id="KW-1185">Reference proteome</keyword>
<dbReference type="SUPFAM" id="SSF52964">
    <property type="entry name" value="TolB, N-terminal domain"/>
    <property type="match status" value="1"/>
</dbReference>
<comment type="similarity">
    <text evidence="2">Belongs to the TolB family.</text>
</comment>
<evidence type="ECO:0000256" key="5">
    <source>
        <dbReference type="SAM" id="SignalP"/>
    </source>
</evidence>
<dbReference type="InterPro" id="IPR007195">
    <property type="entry name" value="TolB_N"/>
</dbReference>
<dbReference type="AlphaFoldDB" id="A0A4Q1SEP8"/>
<organism evidence="7 8">
    <name type="scientific">Silvibacterium dinghuense</name>
    <dbReference type="NCBI Taxonomy" id="1560006"/>
    <lineage>
        <taxon>Bacteria</taxon>
        <taxon>Pseudomonadati</taxon>
        <taxon>Acidobacteriota</taxon>
        <taxon>Terriglobia</taxon>
        <taxon>Terriglobales</taxon>
        <taxon>Acidobacteriaceae</taxon>
        <taxon>Silvibacterium</taxon>
    </lineage>
</organism>
<evidence type="ECO:0000256" key="4">
    <source>
        <dbReference type="ARBA" id="ARBA00022764"/>
    </source>
</evidence>
<sequence length="452" mass="49068">MTGKYQKYPTSLYVFSLLVLFILAAPMARAQDWVRTGTNLGVQRIRIAAADFKLASGDPQAVPLRATFNTVLFSDLKNAGVFDMVAKSMAPEATPGGPQEINLAQWAAAPASAQMVVFGSFSVDGGRINVRGFVFDTHNTESPQILGKQYSDNANDENARQIAHRFADEIITQLGGGINGICETKIYFVARSGDGNKEIWAMDYDGAAPHAVTHLGSISLSPRVSPDNTRVAFSSLGRNGWTIKMYSLVLNRMVNFNAPGGTTLSPAWSSDGSKVAYSSSISGDPEIYTADASGGGAHRITAFRGPDVSPTWNPKSNSQIAWVSGRTGLPQIYIMDSDGANVMRMTDGGYATSPSWSPNGQFLAFAWNRKYGPGAPGGQDIYIMDIASKRWTQLTHDAGRNDFPSWSPDGRHIVFQREDESGTQIWSMLADGTEQQQLTHRGSNSMPNWSWK</sequence>
<feature type="domain" description="TolB N-terminal" evidence="6">
    <location>
        <begin position="41"/>
        <end position="139"/>
    </location>
</feature>
<dbReference type="Pfam" id="PF04052">
    <property type="entry name" value="TolB_N"/>
    <property type="match status" value="1"/>
</dbReference>
<proteinExistence type="inferred from homology"/>
<evidence type="ECO:0000313" key="7">
    <source>
        <dbReference type="EMBL" id="RXS95408.1"/>
    </source>
</evidence>